<dbReference type="EMBL" id="JBHTOD010000001">
    <property type="protein sequence ID" value="MFD1454129.1"/>
    <property type="molecule type" value="Genomic_DNA"/>
</dbReference>
<sequence>MQFTNKFKMTKQQAQFFAKKNLVNLVYATSKFEGTHATLPQTRTIVEGMSVSGISTDDITTIVNLKRGWQFAIDNQAPYSLAISNEINRLVAQADSLDPGHIRTVNVTLDDTEYVPDIPVADQVPELINAALVQDKTQTESLLDLLLLMMRSQFYWDGNKRTAFLTINYLAIPMGIGIITVNEQQLETFNELLAPFYETNDGRQLKEWLYANCIHGLDLA</sequence>
<dbReference type="Gene3D" id="1.10.3290.10">
    <property type="entry name" value="Fido-like domain"/>
    <property type="match status" value="1"/>
</dbReference>
<comment type="caution">
    <text evidence="2">The sequence shown here is derived from an EMBL/GenBank/DDBJ whole genome shotgun (WGS) entry which is preliminary data.</text>
</comment>
<dbReference type="Proteomes" id="UP001597189">
    <property type="component" value="Unassembled WGS sequence"/>
</dbReference>
<keyword evidence="3" id="KW-1185">Reference proteome</keyword>
<proteinExistence type="predicted"/>
<name>A0ABW4CXW3_9LACO</name>
<feature type="domain" description="Fido" evidence="1">
    <location>
        <begin position="79"/>
        <end position="211"/>
    </location>
</feature>
<protein>
    <submittedName>
        <fullName evidence="2">Filamentation induced by cAMP protein fic</fullName>
    </submittedName>
</protein>
<organism evidence="2 3">
    <name type="scientific">Levilactobacillus lanxiensis</name>
    <dbReference type="NCBI Taxonomy" id="2799568"/>
    <lineage>
        <taxon>Bacteria</taxon>
        <taxon>Bacillati</taxon>
        <taxon>Bacillota</taxon>
        <taxon>Bacilli</taxon>
        <taxon>Lactobacillales</taxon>
        <taxon>Lactobacillaceae</taxon>
        <taxon>Levilactobacillus</taxon>
    </lineage>
</organism>
<reference evidence="3" key="1">
    <citation type="journal article" date="2019" name="Int. J. Syst. Evol. Microbiol.">
        <title>The Global Catalogue of Microorganisms (GCM) 10K type strain sequencing project: providing services to taxonomists for standard genome sequencing and annotation.</title>
        <authorList>
            <consortium name="The Broad Institute Genomics Platform"/>
            <consortium name="The Broad Institute Genome Sequencing Center for Infectious Disease"/>
            <person name="Wu L."/>
            <person name="Ma J."/>
        </authorList>
    </citation>
    <scope>NUCLEOTIDE SEQUENCE [LARGE SCALE GENOMIC DNA]</scope>
    <source>
        <strain evidence="3">CCM 8979</strain>
    </source>
</reference>
<dbReference type="InterPro" id="IPR036597">
    <property type="entry name" value="Fido-like_dom_sf"/>
</dbReference>
<gene>
    <name evidence="2" type="ORF">ACFQ44_00375</name>
</gene>
<dbReference type="SUPFAM" id="SSF140931">
    <property type="entry name" value="Fic-like"/>
    <property type="match status" value="1"/>
</dbReference>
<evidence type="ECO:0000313" key="3">
    <source>
        <dbReference type="Proteomes" id="UP001597189"/>
    </source>
</evidence>
<accession>A0ABW4CXW3</accession>
<dbReference type="PROSITE" id="PS51459">
    <property type="entry name" value="FIDO"/>
    <property type="match status" value="1"/>
</dbReference>
<evidence type="ECO:0000313" key="2">
    <source>
        <dbReference type="EMBL" id="MFD1454129.1"/>
    </source>
</evidence>
<dbReference type="InterPro" id="IPR003812">
    <property type="entry name" value="Fido"/>
</dbReference>
<evidence type="ECO:0000259" key="1">
    <source>
        <dbReference type="PROSITE" id="PS51459"/>
    </source>
</evidence>
<dbReference type="RefSeq" id="WP_203642694.1">
    <property type="nucleotide sequence ID" value="NZ_BOLN01000001.1"/>
</dbReference>